<dbReference type="SUPFAM" id="SSF52129">
    <property type="entry name" value="Caspase-like"/>
    <property type="match status" value="1"/>
</dbReference>
<dbReference type="EMBL" id="PDUD01000060">
    <property type="protein sequence ID" value="PHN01195.1"/>
    <property type="molecule type" value="Genomic_DNA"/>
</dbReference>
<dbReference type="GO" id="GO:0006508">
    <property type="term" value="P:proteolysis"/>
    <property type="evidence" value="ECO:0007669"/>
    <property type="project" value="InterPro"/>
</dbReference>
<gene>
    <name evidence="2" type="ORF">CRP01_38285</name>
</gene>
<comment type="caution">
    <text evidence="2">The sequence shown here is derived from an EMBL/GenBank/DDBJ whole genome shotgun (WGS) entry which is preliminary data.</text>
</comment>
<reference evidence="2 3" key="1">
    <citation type="submission" date="2017-10" db="EMBL/GenBank/DDBJ databases">
        <title>The draft genome sequence of Lewinella nigricans NBRC 102662.</title>
        <authorList>
            <person name="Wang K."/>
        </authorList>
    </citation>
    <scope>NUCLEOTIDE SEQUENCE [LARGE SCALE GENOMIC DNA]</scope>
    <source>
        <strain evidence="2 3">NBRC 102662</strain>
    </source>
</reference>
<proteinExistence type="predicted"/>
<dbReference type="OrthoDB" id="976443at2"/>
<feature type="domain" description="Peptidase C14 caspase" evidence="1">
    <location>
        <begin position="9"/>
        <end position="198"/>
    </location>
</feature>
<dbReference type="Pfam" id="PF00656">
    <property type="entry name" value="Peptidase_C14"/>
    <property type="match status" value="1"/>
</dbReference>
<evidence type="ECO:0000259" key="1">
    <source>
        <dbReference type="Pfam" id="PF00656"/>
    </source>
</evidence>
<sequence>MPNGIPWATLNNAVYDAARVTELLLERYRFHRPDDWDNLAAINGQEIRQYNSIRTRCLYNEQATRANIFTHINAVKNSIGEQDALLIYFSGHGVSRNGLTYLVPYGVNQEQDFDWVNWGEVIARFGDYETDKKCADLLLVLDCCFAGTITRGQVFSNRDYYSRYVLTASGSQDEASDGPPGAGGPFANKFLDILTANTRPFASMGQLNAANALSVYFAMNGLDQQAHYGLLPNVKNGQGEFVLELAEQNAPPVALLGKSILDYLDFELQRGILSTHFKSRYRPINLISTFGSPFDAHKLLGKVLFRWLFDEKISGRIPLSDAGLRYLEIHLTKLGGDDIWGNLVRMLAPRAAIRDFTPENCVEWIFDQVREGALSDQSRHLVIHFHFEVGSTELFQKLEQFYLDFQTHYIPLFQGLSQEEKMKIGRVFILFSDERPEADFTPFSPDQQEALLQKFGPANLNFIAPDKIGKINQNHIYAWVDNTKVLIQTNAIQQMEPTDFFDPFADDVAFEIDDFIDKIIDHCGISAEALMGFLFDFQNKAVYD</sequence>
<dbReference type="RefSeq" id="WP_099155390.1">
    <property type="nucleotide sequence ID" value="NZ_PDUD01000060.1"/>
</dbReference>
<dbReference type="AlphaFoldDB" id="A0A2D0MY75"/>
<evidence type="ECO:0000313" key="3">
    <source>
        <dbReference type="Proteomes" id="UP000223913"/>
    </source>
</evidence>
<name>A0A2D0MY75_FLAN2</name>
<dbReference type="InterPro" id="IPR029030">
    <property type="entry name" value="Caspase-like_dom_sf"/>
</dbReference>
<keyword evidence="3" id="KW-1185">Reference proteome</keyword>
<dbReference type="GO" id="GO:0004197">
    <property type="term" value="F:cysteine-type endopeptidase activity"/>
    <property type="evidence" value="ECO:0007669"/>
    <property type="project" value="InterPro"/>
</dbReference>
<evidence type="ECO:0000313" key="2">
    <source>
        <dbReference type="EMBL" id="PHN01195.1"/>
    </source>
</evidence>
<dbReference type="Proteomes" id="UP000223913">
    <property type="component" value="Unassembled WGS sequence"/>
</dbReference>
<protein>
    <recommendedName>
        <fullName evidence="1">Peptidase C14 caspase domain-containing protein</fullName>
    </recommendedName>
</protein>
<dbReference type="Gene3D" id="3.40.50.1460">
    <property type="match status" value="1"/>
</dbReference>
<accession>A0A2D0MY75</accession>
<dbReference type="InterPro" id="IPR011600">
    <property type="entry name" value="Pept_C14_caspase"/>
</dbReference>
<organism evidence="2 3">
    <name type="scientific">Flavilitoribacter nigricans (strain ATCC 23147 / DSM 23189 / NBRC 102662 / NCIMB 1420 / SS-2)</name>
    <name type="common">Lewinella nigricans</name>
    <dbReference type="NCBI Taxonomy" id="1122177"/>
    <lineage>
        <taxon>Bacteria</taxon>
        <taxon>Pseudomonadati</taxon>
        <taxon>Bacteroidota</taxon>
        <taxon>Saprospiria</taxon>
        <taxon>Saprospirales</taxon>
        <taxon>Lewinellaceae</taxon>
        <taxon>Flavilitoribacter</taxon>
    </lineage>
</organism>